<feature type="domain" description="BZIP" evidence="11">
    <location>
        <begin position="390"/>
        <end position="472"/>
    </location>
</feature>
<feature type="compositionally biased region" description="Basic and acidic residues" evidence="9">
    <location>
        <begin position="354"/>
        <end position="368"/>
    </location>
</feature>
<feature type="transmembrane region" description="Helical" evidence="10">
    <location>
        <begin position="649"/>
        <end position="669"/>
    </location>
</feature>
<dbReference type="InterPro" id="IPR007237">
    <property type="entry name" value="CD20-like"/>
</dbReference>
<evidence type="ECO:0000313" key="12">
    <source>
        <dbReference type="EMBL" id="PIO76215.1"/>
    </source>
</evidence>
<dbReference type="GO" id="GO:0016020">
    <property type="term" value="C:membrane"/>
    <property type="evidence" value="ECO:0007669"/>
    <property type="project" value="UniProtKB-SubCell"/>
</dbReference>
<evidence type="ECO:0000256" key="8">
    <source>
        <dbReference type="ARBA" id="ARBA00023242"/>
    </source>
</evidence>
<dbReference type="GO" id="GO:0005634">
    <property type="term" value="C:nucleus"/>
    <property type="evidence" value="ECO:0007669"/>
    <property type="project" value="UniProtKB-SubCell"/>
</dbReference>
<feature type="compositionally biased region" description="Polar residues" evidence="9">
    <location>
        <begin position="328"/>
        <end position="348"/>
    </location>
</feature>
<sequence>MSSIVTSNGHAVTASTLNKEKRVQIVTSDVSPGVDLLETPNPQRLLGLGGTTPLGGGYQDYNFPLTAELMQKCMSVNPFEAKFREANRKLTTGALEANGLVPATMSLSSTNDLSAFSLLKLPSSLSESPGIFSNISILQTDADGVVNENLKTADISKLLLQMRDSSSSNNDGSSTQQAPRTADVLNAVLDMHSDRLHTINYINKPDFSMFSSLTPSGSAPNSAGILAAHCVPSTSGGLLAAPPRSVTISPVQSPRSMKDQPVLEKRPSGESDVVTPVASQAHLLSALHSAASAVAAAAGVDPASWDPRDVKPPVSKHNAPQYFEQEESSLMPSSNCGTLPPTVASTGGPQLLSLDDRSSGKSSAEREVPPPSGTGRGRGRGRASSSADMLPDERKMTILERNKAAAVRYRKRKKEEHDDMITRVHTLEQEKVQLNVSKTEVEACHKHCNGVLQTQNQVLRRELERVTALLREREARCVCLKGMPLSTDLRAESPVDVDLLSTQHTSMYIPQAQQLINVTSVAPSMGKDYRYGPGYQYGYAPAPTAPSMEITINQNSAPSEKSPYQSTPPAPTPRGRPPGSAPPPPPSLPPSYGYEHPAYNPMWFDRFPRRENRGMFRLCLVELMLAVVIMIGGIWCYRDTADYCPYYSAIWTSAVYILNSLVGSAAAKIGTVNLYMAHLVLSFVAVMVCLVSGGLSARNWALVGTYHHPRIDRDEAFCLLGTHDASSIPQHSFRYPMHEKNVYLVLLNAE</sequence>
<dbReference type="Pfam" id="PF04103">
    <property type="entry name" value="CD20"/>
    <property type="match status" value="1"/>
</dbReference>
<reference evidence="12 13" key="1">
    <citation type="submission" date="2015-09" db="EMBL/GenBank/DDBJ databases">
        <title>Draft genome of the parasitic nematode Teladorsagia circumcincta isolate WARC Sus (inbred).</title>
        <authorList>
            <person name="Mitreva M."/>
        </authorList>
    </citation>
    <scope>NUCLEOTIDE SEQUENCE [LARGE SCALE GENOMIC DNA]</scope>
    <source>
        <strain evidence="12 13">S</strain>
    </source>
</reference>
<protein>
    <submittedName>
        <fullName evidence="12">Basic region leucine zipper</fullName>
    </submittedName>
</protein>
<dbReference type="Gene3D" id="1.20.5.170">
    <property type="match status" value="1"/>
</dbReference>
<dbReference type="PANTHER" id="PTHR19304">
    <property type="entry name" value="CYCLIC-AMP RESPONSE ELEMENT BINDING PROTEIN"/>
    <property type="match status" value="1"/>
</dbReference>
<comment type="subcellular location">
    <subcellularLocation>
        <location evidence="2">Membrane</location>
        <topology evidence="2">Multi-pass membrane protein</topology>
    </subcellularLocation>
    <subcellularLocation>
        <location evidence="1">Nucleus</location>
    </subcellularLocation>
</comment>
<evidence type="ECO:0000256" key="5">
    <source>
        <dbReference type="ARBA" id="ARBA00023015"/>
    </source>
</evidence>
<dbReference type="GO" id="GO:0003700">
    <property type="term" value="F:DNA-binding transcription factor activity"/>
    <property type="evidence" value="ECO:0007669"/>
    <property type="project" value="InterPro"/>
</dbReference>
<feature type="transmembrane region" description="Helical" evidence="10">
    <location>
        <begin position="615"/>
        <end position="637"/>
    </location>
</feature>
<dbReference type="SMART" id="SM00338">
    <property type="entry name" value="BRLZ"/>
    <property type="match status" value="1"/>
</dbReference>
<keyword evidence="13" id="KW-1185">Reference proteome</keyword>
<keyword evidence="8" id="KW-0539">Nucleus</keyword>
<feature type="region of interest" description="Disordered" evidence="9">
    <location>
        <begin position="239"/>
        <end position="273"/>
    </location>
</feature>
<dbReference type="OrthoDB" id="5829382at2759"/>
<feature type="region of interest" description="Disordered" evidence="9">
    <location>
        <begin position="323"/>
        <end position="394"/>
    </location>
</feature>
<dbReference type="SUPFAM" id="SSF57959">
    <property type="entry name" value="Leucine zipper domain"/>
    <property type="match status" value="1"/>
</dbReference>
<feature type="transmembrane region" description="Helical" evidence="10">
    <location>
        <begin position="675"/>
        <end position="695"/>
    </location>
</feature>
<evidence type="ECO:0000313" key="13">
    <source>
        <dbReference type="Proteomes" id="UP000230423"/>
    </source>
</evidence>
<evidence type="ECO:0000256" key="7">
    <source>
        <dbReference type="ARBA" id="ARBA00023163"/>
    </source>
</evidence>
<gene>
    <name evidence="12" type="ORF">TELCIR_01729</name>
</gene>
<organism evidence="12 13">
    <name type="scientific">Teladorsagia circumcincta</name>
    <name type="common">Brown stomach worm</name>
    <name type="synonym">Ostertagia circumcincta</name>
    <dbReference type="NCBI Taxonomy" id="45464"/>
    <lineage>
        <taxon>Eukaryota</taxon>
        <taxon>Metazoa</taxon>
        <taxon>Ecdysozoa</taxon>
        <taxon>Nematoda</taxon>
        <taxon>Chromadorea</taxon>
        <taxon>Rhabditida</taxon>
        <taxon>Rhabditina</taxon>
        <taxon>Rhabditomorpha</taxon>
        <taxon>Strongyloidea</taxon>
        <taxon>Trichostrongylidae</taxon>
        <taxon>Teladorsagia</taxon>
    </lineage>
</organism>
<evidence type="ECO:0000256" key="3">
    <source>
        <dbReference type="ARBA" id="ARBA00022692"/>
    </source>
</evidence>
<feature type="compositionally biased region" description="Pro residues" evidence="9">
    <location>
        <begin position="566"/>
        <end position="589"/>
    </location>
</feature>
<proteinExistence type="predicted"/>
<evidence type="ECO:0000256" key="10">
    <source>
        <dbReference type="SAM" id="Phobius"/>
    </source>
</evidence>
<feature type="compositionally biased region" description="Polar residues" evidence="9">
    <location>
        <begin position="555"/>
        <end position="565"/>
    </location>
</feature>
<evidence type="ECO:0000256" key="9">
    <source>
        <dbReference type="SAM" id="MobiDB-lite"/>
    </source>
</evidence>
<dbReference type="InterPro" id="IPR004827">
    <property type="entry name" value="bZIP"/>
</dbReference>
<accession>A0A2G9V164</accession>
<keyword evidence="4 10" id="KW-1133">Transmembrane helix</keyword>
<dbReference type="Proteomes" id="UP000230423">
    <property type="component" value="Unassembled WGS sequence"/>
</dbReference>
<dbReference type="InterPro" id="IPR051027">
    <property type="entry name" value="bZIP_transcription_factors"/>
</dbReference>
<feature type="compositionally biased region" description="Polar residues" evidence="9">
    <location>
        <begin position="246"/>
        <end position="255"/>
    </location>
</feature>
<dbReference type="InterPro" id="IPR046347">
    <property type="entry name" value="bZIP_sf"/>
</dbReference>
<feature type="compositionally biased region" description="Basic and acidic residues" evidence="9">
    <location>
        <begin position="256"/>
        <end position="269"/>
    </location>
</feature>
<keyword evidence="6 10" id="KW-0472">Membrane</keyword>
<dbReference type="Pfam" id="PF07716">
    <property type="entry name" value="bZIP_2"/>
    <property type="match status" value="1"/>
</dbReference>
<evidence type="ECO:0000256" key="1">
    <source>
        <dbReference type="ARBA" id="ARBA00004123"/>
    </source>
</evidence>
<evidence type="ECO:0000256" key="4">
    <source>
        <dbReference type="ARBA" id="ARBA00022989"/>
    </source>
</evidence>
<dbReference type="AlphaFoldDB" id="A0A2G9V164"/>
<evidence type="ECO:0000259" key="11">
    <source>
        <dbReference type="SMART" id="SM00338"/>
    </source>
</evidence>
<feature type="region of interest" description="Disordered" evidence="9">
    <location>
        <begin position="555"/>
        <end position="590"/>
    </location>
</feature>
<keyword evidence="7" id="KW-0804">Transcription</keyword>
<dbReference type="EMBL" id="KZ345070">
    <property type="protein sequence ID" value="PIO76215.1"/>
    <property type="molecule type" value="Genomic_DNA"/>
</dbReference>
<evidence type="ECO:0000256" key="6">
    <source>
        <dbReference type="ARBA" id="ARBA00023136"/>
    </source>
</evidence>
<keyword evidence="5" id="KW-0805">Transcription regulation</keyword>
<evidence type="ECO:0000256" key="2">
    <source>
        <dbReference type="ARBA" id="ARBA00004141"/>
    </source>
</evidence>
<keyword evidence="3 10" id="KW-0812">Transmembrane</keyword>
<name>A0A2G9V164_TELCI</name>